<dbReference type="RefSeq" id="WP_021682017.1">
    <property type="nucleotide sequence ID" value="NZ_KI260389.1"/>
</dbReference>
<organism evidence="1 2">
    <name type="scientific">Ruminococcus callidus ATCC 27760</name>
    <dbReference type="NCBI Taxonomy" id="411473"/>
    <lineage>
        <taxon>Bacteria</taxon>
        <taxon>Bacillati</taxon>
        <taxon>Bacillota</taxon>
        <taxon>Clostridia</taxon>
        <taxon>Eubacteriales</taxon>
        <taxon>Oscillospiraceae</taxon>
        <taxon>Ruminococcus</taxon>
    </lineage>
</organism>
<accession>U2KYZ4</accession>
<dbReference type="HOGENOM" id="CLU_1000729_0_0_9"/>
<dbReference type="EMBL" id="AWVF01000031">
    <property type="protein sequence ID" value="ERJ97340.1"/>
    <property type="molecule type" value="Genomic_DNA"/>
</dbReference>
<dbReference type="PATRIC" id="fig|411473.3.peg.314"/>
<protein>
    <submittedName>
        <fullName evidence="1">Uncharacterized protein</fullName>
    </submittedName>
</protein>
<evidence type="ECO:0000313" key="2">
    <source>
        <dbReference type="Proteomes" id="UP000016662"/>
    </source>
</evidence>
<name>U2KYZ4_9FIRM</name>
<sequence length="278" mass="32225">MNTKVFTDARIRFADALSYYVAPGEEISYAIWLTIPESLKAVALYVQFYPEIMTALVKSTSEYIPDEDLLSFLLQYLQKNVDKMTIKKYNGAYIYRIAYNCMAAPRRNVVPQKRFAVEVPQYCVTADGEQLDRFDTCVDSESSDIADAIADKEFWNIIQNAAPEVREVIYSLLGRTKLPKYIKKKQKTEIIKQLRRTFIKFRPQYCDDNTMRFYSVINAGDYVESAVVEMANGDLTVYYGENEELHGVTYYKFFGAKRDYFVPFDAAIDLKVMDVQLY</sequence>
<dbReference type="Proteomes" id="UP000016662">
    <property type="component" value="Unassembled WGS sequence"/>
</dbReference>
<reference evidence="1 2" key="1">
    <citation type="submission" date="2013-07" db="EMBL/GenBank/DDBJ databases">
        <authorList>
            <person name="Weinstock G."/>
            <person name="Sodergren E."/>
            <person name="Wylie T."/>
            <person name="Fulton L."/>
            <person name="Fulton R."/>
            <person name="Fronick C."/>
            <person name="O'Laughlin M."/>
            <person name="Godfrey J."/>
            <person name="Miner T."/>
            <person name="Herter B."/>
            <person name="Appelbaum E."/>
            <person name="Cordes M."/>
            <person name="Lek S."/>
            <person name="Wollam A."/>
            <person name="Pepin K.H."/>
            <person name="Palsikar V.B."/>
            <person name="Mitreva M."/>
            <person name="Wilson R.K."/>
        </authorList>
    </citation>
    <scope>NUCLEOTIDE SEQUENCE [LARGE SCALE GENOMIC DNA]</scope>
    <source>
        <strain evidence="1 2">ATCC 27760</strain>
    </source>
</reference>
<gene>
    <name evidence="1" type="ORF">RUMCAL_00412</name>
</gene>
<dbReference type="AlphaFoldDB" id="U2KYZ4"/>
<evidence type="ECO:0000313" key="1">
    <source>
        <dbReference type="EMBL" id="ERJ97340.1"/>
    </source>
</evidence>
<dbReference type="STRING" id="411473.RUMCAL_00412"/>
<keyword evidence="2" id="KW-1185">Reference proteome</keyword>
<proteinExistence type="predicted"/>
<comment type="caution">
    <text evidence="1">The sequence shown here is derived from an EMBL/GenBank/DDBJ whole genome shotgun (WGS) entry which is preliminary data.</text>
</comment>